<dbReference type="PANTHER" id="PTHR11373:SF4">
    <property type="entry name" value="DEOXYNUCLEOSIDE TRIPHOSPHATE TRIPHOSPHOHYDROLASE SAMHD1"/>
    <property type="match status" value="1"/>
</dbReference>
<reference evidence="2" key="1">
    <citation type="submission" date="2019-08" db="EMBL/GenBank/DDBJ databases">
        <authorList>
            <person name="Kucharzyk K."/>
            <person name="Murdoch R.W."/>
            <person name="Higgins S."/>
            <person name="Loffler F."/>
        </authorList>
    </citation>
    <scope>NUCLEOTIDE SEQUENCE</scope>
</reference>
<dbReference type="CDD" id="cd00077">
    <property type="entry name" value="HDc"/>
    <property type="match status" value="1"/>
</dbReference>
<dbReference type="EMBL" id="VSSQ01001169">
    <property type="protein sequence ID" value="MPM05826.1"/>
    <property type="molecule type" value="Genomic_DNA"/>
</dbReference>
<organism evidence="2">
    <name type="scientific">bioreactor metagenome</name>
    <dbReference type="NCBI Taxonomy" id="1076179"/>
    <lineage>
        <taxon>unclassified sequences</taxon>
        <taxon>metagenomes</taxon>
        <taxon>ecological metagenomes</taxon>
    </lineage>
</organism>
<dbReference type="InterPro" id="IPR050135">
    <property type="entry name" value="dGTPase-like"/>
</dbReference>
<proteinExistence type="predicted"/>
<name>A0A644WPJ7_9ZZZZ</name>
<dbReference type="SMART" id="SM00471">
    <property type="entry name" value="HDc"/>
    <property type="match status" value="1"/>
</dbReference>
<dbReference type="PANTHER" id="PTHR11373">
    <property type="entry name" value="DEOXYNUCLEOSIDE TRIPHOSPHATE TRIPHOSPHOHYDROLASE"/>
    <property type="match status" value="1"/>
</dbReference>
<accession>A0A644WPJ7</accession>
<dbReference type="SUPFAM" id="SSF109604">
    <property type="entry name" value="HD-domain/PDEase-like"/>
    <property type="match status" value="1"/>
</dbReference>
<dbReference type="AlphaFoldDB" id="A0A644WPJ7"/>
<dbReference type="InterPro" id="IPR003607">
    <property type="entry name" value="HD/PDEase_dom"/>
</dbReference>
<protein>
    <recommendedName>
        <fullName evidence="1">HD/PDEase domain-containing protein</fullName>
    </recommendedName>
</protein>
<dbReference type="InterPro" id="IPR006674">
    <property type="entry name" value="HD_domain"/>
</dbReference>
<gene>
    <name evidence="2" type="ORF">SDC9_52121</name>
</gene>
<dbReference type="Pfam" id="PF19276">
    <property type="entry name" value="HD_assoc_2"/>
    <property type="match status" value="1"/>
</dbReference>
<feature type="domain" description="HD/PDEase" evidence="1">
    <location>
        <begin position="52"/>
        <end position="177"/>
    </location>
</feature>
<dbReference type="InterPro" id="IPR045509">
    <property type="entry name" value="HD_assoc_2"/>
</dbReference>
<dbReference type="Gene3D" id="1.10.3210.10">
    <property type="entry name" value="Hypothetical protein af1432"/>
    <property type="match status" value="1"/>
</dbReference>
<sequence>MAVNKRKILNDPVHGFITIPGELIFGLMNHRCFQRLTRIRQLGLTYLVYPGAIHTRFNHAIGAMHLMDEATEILHQKGFEISADEKQAALAAILLHDVGHGPFSHALEHSIINNVSHEDISLRMMEMLDKEMGGQLKTAIKIFKGTYRKKFLHQLVSGQLDVDRLDYLTRDSFFTGVSEGVIGTDRILKMMTVAGDDLAVEEKGIYSVERFIIARRLMYWQVYYHKTVLAAEQMLISVLRRAHDLTLAGTTVFAPPALAFFLGKTSNNTNLNSATLENFIDIDDSDILSCLKVWQHHKDPVLSRLAANLLNRKLFRVVIDPKPLTKKLEEDYLKRISENHRISKEDARYFLSYGTIENNAYAPGIDKIWISYKNGTRKDITEASDQLSQGVISKTVVKYFLCYPKEI</sequence>
<dbReference type="GO" id="GO:0008832">
    <property type="term" value="F:dGTPase activity"/>
    <property type="evidence" value="ECO:0007669"/>
    <property type="project" value="TreeGrafter"/>
</dbReference>
<comment type="caution">
    <text evidence="2">The sequence shown here is derived from an EMBL/GenBank/DDBJ whole genome shotgun (WGS) entry which is preliminary data.</text>
</comment>
<dbReference type="GO" id="GO:0006203">
    <property type="term" value="P:dGTP catabolic process"/>
    <property type="evidence" value="ECO:0007669"/>
    <property type="project" value="TreeGrafter"/>
</dbReference>
<evidence type="ECO:0000313" key="2">
    <source>
        <dbReference type="EMBL" id="MPM05826.1"/>
    </source>
</evidence>
<dbReference type="Pfam" id="PF01966">
    <property type="entry name" value="HD"/>
    <property type="match status" value="1"/>
</dbReference>
<evidence type="ECO:0000259" key="1">
    <source>
        <dbReference type="SMART" id="SM00471"/>
    </source>
</evidence>